<dbReference type="InterPro" id="IPR036108">
    <property type="entry name" value="4pyrrol_syn_uPrphyn_synt_sf"/>
</dbReference>
<dbReference type="PANTHER" id="PTHR38042">
    <property type="entry name" value="UROPORPHYRINOGEN-III SYNTHASE, CHLOROPLASTIC"/>
    <property type="match status" value="1"/>
</dbReference>
<gene>
    <name evidence="11" type="ORF">ACFOLG_05020</name>
</gene>
<dbReference type="RefSeq" id="WP_386089093.1">
    <property type="nucleotide sequence ID" value="NZ_JBHRXN010000010.1"/>
</dbReference>
<evidence type="ECO:0000259" key="10">
    <source>
        <dbReference type="Pfam" id="PF02602"/>
    </source>
</evidence>
<dbReference type="CDD" id="cd06578">
    <property type="entry name" value="HemD"/>
    <property type="match status" value="1"/>
</dbReference>
<protein>
    <recommendedName>
        <fullName evidence="7 9">Uroporphyrinogen-III synthase</fullName>
        <ecNumber evidence="3 9">4.2.1.75</ecNumber>
    </recommendedName>
</protein>
<dbReference type="InterPro" id="IPR039793">
    <property type="entry name" value="UROS/Hem4"/>
</dbReference>
<comment type="pathway">
    <text evidence="1 9">Porphyrin-containing compound metabolism; protoporphyrin-IX biosynthesis; coproporphyrinogen-III from 5-aminolevulinate: step 3/4.</text>
</comment>
<keyword evidence="12" id="KW-1185">Reference proteome</keyword>
<evidence type="ECO:0000313" key="11">
    <source>
        <dbReference type="EMBL" id="MFC3531541.1"/>
    </source>
</evidence>
<dbReference type="SUPFAM" id="SSF69618">
    <property type="entry name" value="HemD-like"/>
    <property type="match status" value="1"/>
</dbReference>
<keyword evidence="5 9" id="KW-0627">Porphyrin biosynthesis</keyword>
<evidence type="ECO:0000256" key="7">
    <source>
        <dbReference type="ARBA" id="ARBA00040167"/>
    </source>
</evidence>
<evidence type="ECO:0000313" key="12">
    <source>
        <dbReference type="Proteomes" id="UP001595741"/>
    </source>
</evidence>
<evidence type="ECO:0000256" key="4">
    <source>
        <dbReference type="ARBA" id="ARBA00023239"/>
    </source>
</evidence>
<proteinExistence type="inferred from homology"/>
<organism evidence="11 12">
    <name type="scientific">Vogesella facilis</name>
    <dbReference type="NCBI Taxonomy" id="1655232"/>
    <lineage>
        <taxon>Bacteria</taxon>
        <taxon>Pseudomonadati</taxon>
        <taxon>Pseudomonadota</taxon>
        <taxon>Betaproteobacteria</taxon>
        <taxon>Neisseriales</taxon>
        <taxon>Chromobacteriaceae</taxon>
        <taxon>Vogesella</taxon>
    </lineage>
</organism>
<dbReference type="InterPro" id="IPR003754">
    <property type="entry name" value="4pyrrol_synth_uPrphyn_synth"/>
</dbReference>
<dbReference type="EC" id="4.2.1.75" evidence="3 9"/>
<dbReference type="Pfam" id="PF02602">
    <property type="entry name" value="HEM4"/>
    <property type="match status" value="1"/>
</dbReference>
<dbReference type="EMBL" id="JBHRXN010000010">
    <property type="protein sequence ID" value="MFC3531541.1"/>
    <property type="molecule type" value="Genomic_DNA"/>
</dbReference>
<evidence type="ECO:0000256" key="3">
    <source>
        <dbReference type="ARBA" id="ARBA00013109"/>
    </source>
</evidence>
<name>A0ABV7RGU8_9NEIS</name>
<dbReference type="PANTHER" id="PTHR38042:SF1">
    <property type="entry name" value="UROPORPHYRINOGEN-III SYNTHASE, CHLOROPLASTIC"/>
    <property type="match status" value="1"/>
</dbReference>
<evidence type="ECO:0000256" key="2">
    <source>
        <dbReference type="ARBA" id="ARBA00008133"/>
    </source>
</evidence>
<evidence type="ECO:0000256" key="6">
    <source>
        <dbReference type="ARBA" id="ARBA00037589"/>
    </source>
</evidence>
<dbReference type="Proteomes" id="UP001595741">
    <property type="component" value="Unassembled WGS sequence"/>
</dbReference>
<comment type="similarity">
    <text evidence="2 9">Belongs to the uroporphyrinogen-III synthase family.</text>
</comment>
<feature type="domain" description="Tetrapyrrole biosynthesis uroporphyrinogen III synthase" evidence="10">
    <location>
        <begin position="19"/>
        <end position="225"/>
    </location>
</feature>
<keyword evidence="4 9" id="KW-0456">Lyase</keyword>
<comment type="catalytic activity">
    <reaction evidence="8 9">
        <text>hydroxymethylbilane = uroporphyrinogen III + H2O</text>
        <dbReference type="Rhea" id="RHEA:18965"/>
        <dbReference type="ChEBI" id="CHEBI:15377"/>
        <dbReference type="ChEBI" id="CHEBI:57308"/>
        <dbReference type="ChEBI" id="CHEBI:57845"/>
        <dbReference type="EC" id="4.2.1.75"/>
    </reaction>
</comment>
<evidence type="ECO:0000256" key="8">
    <source>
        <dbReference type="ARBA" id="ARBA00048617"/>
    </source>
</evidence>
<reference evidence="12" key="1">
    <citation type="journal article" date="2019" name="Int. J. Syst. Evol. Microbiol.">
        <title>The Global Catalogue of Microorganisms (GCM) 10K type strain sequencing project: providing services to taxonomists for standard genome sequencing and annotation.</title>
        <authorList>
            <consortium name="The Broad Institute Genomics Platform"/>
            <consortium name="The Broad Institute Genome Sequencing Center for Infectious Disease"/>
            <person name="Wu L."/>
            <person name="Ma J."/>
        </authorList>
    </citation>
    <scope>NUCLEOTIDE SEQUENCE [LARGE SCALE GENOMIC DNA]</scope>
    <source>
        <strain evidence="12">KCTC 42742</strain>
    </source>
</reference>
<evidence type="ECO:0000256" key="9">
    <source>
        <dbReference type="RuleBase" id="RU366031"/>
    </source>
</evidence>
<evidence type="ECO:0000256" key="5">
    <source>
        <dbReference type="ARBA" id="ARBA00023244"/>
    </source>
</evidence>
<dbReference type="Gene3D" id="3.40.50.10090">
    <property type="match status" value="2"/>
</dbReference>
<sequence>MPATLLLVRPQAQALRQQAELAALGVASLPFCALDTVADAATLAALPQQAAASDGVIFVSPSAIDLGWPAIAGQLAPHCRLACVGRGSAARLAAASGRTIIAPDEGNDSAALLALPALQQLAGQQWLIVRGADGRAQLGETLASRGAAVAYADIYRRAARPLDWALFARLQQHGQLAGLLVASSEAADALFAAAAAAGIGSLAAQPFFTLHPRIAARLRQLGAGDIRLCDGSSATLAAMLLA</sequence>
<evidence type="ECO:0000256" key="1">
    <source>
        <dbReference type="ARBA" id="ARBA00004772"/>
    </source>
</evidence>
<comment type="function">
    <text evidence="6 9">Catalyzes cyclization of the linear tetrapyrrole, hydroxymethylbilane, to the macrocyclic uroporphyrinogen III.</text>
</comment>
<comment type="caution">
    <text evidence="11">The sequence shown here is derived from an EMBL/GenBank/DDBJ whole genome shotgun (WGS) entry which is preliminary data.</text>
</comment>
<accession>A0ABV7RGU8</accession>